<dbReference type="InterPro" id="IPR018365">
    <property type="entry name" value="Cell_cycle_FtsW-rel_CS"/>
</dbReference>
<dbReference type="PROSITE" id="PS00428">
    <property type="entry name" value="FTSW_RODA_SPOVE"/>
    <property type="match status" value="1"/>
</dbReference>
<feature type="transmembrane region" description="Helical" evidence="6">
    <location>
        <begin position="308"/>
        <end position="335"/>
    </location>
</feature>
<dbReference type="GO" id="GO:0051301">
    <property type="term" value="P:cell division"/>
    <property type="evidence" value="ECO:0007669"/>
    <property type="project" value="InterPro"/>
</dbReference>
<dbReference type="GO" id="GO:0032153">
    <property type="term" value="C:cell division site"/>
    <property type="evidence" value="ECO:0007669"/>
    <property type="project" value="TreeGrafter"/>
</dbReference>
<evidence type="ECO:0000313" key="7">
    <source>
        <dbReference type="EMBL" id="HIQ64215.1"/>
    </source>
</evidence>
<keyword evidence="3" id="KW-0133">Cell shape</keyword>
<dbReference type="GO" id="GO:0008360">
    <property type="term" value="P:regulation of cell shape"/>
    <property type="evidence" value="ECO:0007669"/>
    <property type="project" value="UniProtKB-KW"/>
</dbReference>
<evidence type="ECO:0000256" key="3">
    <source>
        <dbReference type="ARBA" id="ARBA00022960"/>
    </source>
</evidence>
<name>A0A9D0Z0I3_9FIRM</name>
<evidence type="ECO:0000256" key="6">
    <source>
        <dbReference type="SAM" id="Phobius"/>
    </source>
</evidence>
<evidence type="ECO:0000256" key="2">
    <source>
        <dbReference type="ARBA" id="ARBA00022692"/>
    </source>
</evidence>
<dbReference type="GO" id="GO:0005886">
    <property type="term" value="C:plasma membrane"/>
    <property type="evidence" value="ECO:0007669"/>
    <property type="project" value="TreeGrafter"/>
</dbReference>
<accession>A0A9D0Z0I3</accession>
<protein>
    <submittedName>
        <fullName evidence="7">FtsW/RodA/SpoVE family cell cycle protein</fullName>
    </submittedName>
</protein>
<evidence type="ECO:0000313" key="8">
    <source>
        <dbReference type="Proteomes" id="UP000886725"/>
    </source>
</evidence>
<proteinExistence type="predicted"/>
<dbReference type="PANTHER" id="PTHR30474">
    <property type="entry name" value="CELL CYCLE PROTEIN"/>
    <property type="match status" value="1"/>
</dbReference>
<comment type="caution">
    <text evidence="7">The sequence shown here is derived from an EMBL/GenBank/DDBJ whole genome shotgun (WGS) entry which is preliminary data.</text>
</comment>
<feature type="transmembrane region" description="Helical" evidence="6">
    <location>
        <begin position="12"/>
        <end position="34"/>
    </location>
</feature>
<feature type="transmembrane region" description="Helical" evidence="6">
    <location>
        <begin position="46"/>
        <end position="64"/>
    </location>
</feature>
<feature type="transmembrane region" description="Helical" evidence="6">
    <location>
        <begin position="71"/>
        <end position="92"/>
    </location>
</feature>
<feature type="transmembrane region" description="Helical" evidence="6">
    <location>
        <begin position="267"/>
        <end position="296"/>
    </location>
</feature>
<keyword evidence="5 6" id="KW-0472">Membrane</keyword>
<feature type="transmembrane region" description="Helical" evidence="6">
    <location>
        <begin position="98"/>
        <end position="120"/>
    </location>
</feature>
<feature type="transmembrane region" description="Helical" evidence="6">
    <location>
        <begin position="140"/>
        <end position="158"/>
    </location>
</feature>
<keyword evidence="4 6" id="KW-1133">Transmembrane helix</keyword>
<feature type="transmembrane region" description="Helical" evidence="6">
    <location>
        <begin position="341"/>
        <end position="362"/>
    </location>
</feature>
<dbReference type="Proteomes" id="UP000886725">
    <property type="component" value="Unassembled WGS sequence"/>
</dbReference>
<dbReference type="InterPro" id="IPR001182">
    <property type="entry name" value="FtsW/RodA"/>
</dbReference>
<reference evidence="7" key="1">
    <citation type="submission" date="2020-10" db="EMBL/GenBank/DDBJ databases">
        <authorList>
            <person name="Gilroy R."/>
        </authorList>
    </citation>
    <scope>NUCLEOTIDE SEQUENCE</scope>
    <source>
        <strain evidence="7">CHK165-10780</strain>
    </source>
</reference>
<evidence type="ECO:0000256" key="4">
    <source>
        <dbReference type="ARBA" id="ARBA00022989"/>
    </source>
</evidence>
<organism evidence="7 8">
    <name type="scientific">Candidatus Faecenecus gallistercoris</name>
    <dbReference type="NCBI Taxonomy" id="2840793"/>
    <lineage>
        <taxon>Bacteria</taxon>
        <taxon>Bacillati</taxon>
        <taxon>Bacillota</taxon>
        <taxon>Bacillota incertae sedis</taxon>
        <taxon>Candidatus Faecenecus</taxon>
    </lineage>
</organism>
<evidence type="ECO:0000256" key="5">
    <source>
        <dbReference type="ARBA" id="ARBA00023136"/>
    </source>
</evidence>
<keyword evidence="2 6" id="KW-0812">Transmembrane</keyword>
<dbReference type="GO" id="GO:0015648">
    <property type="term" value="F:lipid-linked peptidoglycan transporter activity"/>
    <property type="evidence" value="ECO:0007669"/>
    <property type="project" value="TreeGrafter"/>
</dbReference>
<gene>
    <name evidence="7" type="ORF">IAC85_00590</name>
</gene>
<sequence>MYKKRIKWNWTQILCVFIFMIVSIYSIYAARLYINPSLGNLAVKQLLWYGLGIVVFWILTKVPAKWIIKGIYPFYAFMILSLVGLLFFGTSINNSRCWYVIPYLGSIEPCEFMKISLVLLFAKEIDAFNKRRKVTFKQEFFFLCKMGFYLLLPVVLTFLQPDTGSIFIYTFIAVVMLFCSKLSKRWFWIIGGTVVVLLAIFLYLYFFQEELFIQIFSSNIYYRLNRLKDFRDGTSMQLENALVAIGSAGLFGHGSLPLYFPEPATDFIFSVFASSVGLIGTVLFLLVLVVFDYSIFKMAEKGHGISKFLWIGLLATIAFGQIQNIGMNIGLLPIMGITLPFISYGGSSLLSYSISFGLFYAIQKEV</sequence>
<reference evidence="7" key="2">
    <citation type="journal article" date="2021" name="PeerJ">
        <title>Extensive microbial diversity within the chicken gut microbiome revealed by metagenomics and culture.</title>
        <authorList>
            <person name="Gilroy R."/>
            <person name="Ravi A."/>
            <person name="Getino M."/>
            <person name="Pursley I."/>
            <person name="Horton D.L."/>
            <person name="Alikhan N.F."/>
            <person name="Baker D."/>
            <person name="Gharbi K."/>
            <person name="Hall N."/>
            <person name="Watson M."/>
            <person name="Adriaenssens E.M."/>
            <person name="Foster-Nyarko E."/>
            <person name="Jarju S."/>
            <person name="Secka A."/>
            <person name="Antonio M."/>
            <person name="Oren A."/>
            <person name="Chaudhuri R.R."/>
            <person name="La Ragione R."/>
            <person name="Hildebrand F."/>
            <person name="Pallen M.J."/>
        </authorList>
    </citation>
    <scope>NUCLEOTIDE SEQUENCE</scope>
    <source>
        <strain evidence="7">CHK165-10780</strain>
    </source>
</reference>
<dbReference type="Pfam" id="PF01098">
    <property type="entry name" value="FTSW_RODA_SPOVE"/>
    <property type="match status" value="1"/>
</dbReference>
<dbReference type="PANTHER" id="PTHR30474:SF1">
    <property type="entry name" value="PEPTIDOGLYCAN GLYCOSYLTRANSFERASE MRDB"/>
    <property type="match status" value="1"/>
</dbReference>
<dbReference type="EMBL" id="DVFU01000015">
    <property type="protein sequence ID" value="HIQ64215.1"/>
    <property type="molecule type" value="Genomic_DNA"/>
</dbReference>
<evidence type="ECO:0000256" key="1">
    <source>
        <dbReference type="ARBA" id="ARBA00004141"/>
    </source>
</evidence>
<comment type="subcellular location">
    <subcellularLocation>
        <location evidence="1">Membrane</location>
        <topology evidence="1">Multi-pass membrane protein</topology>
    </subcellularLocation>
</comment>
<feature type="transmembrane region" description="Helical" evidence="6">
    <location>
        <begin position="186"/>
        <end position="206"/>
    </location>
</feature>
<dbReference type="AlphaFoldDB" id="A0A9D0Z0I3"/>
<feature type="transmembrane region" description="Helical" evidence="6">
    <location>
        <begin position="164"/>
        <end position="179"/>
    </location>
</feature>